<evidence type="ECO:0000259" key="8">
    <source>
        <dbReference type="Pfam" id="PF18517"/>
    </source>
</evidence>
<feature type="region of interest" description="Disordered" evidence="6">
    <location>
        <begin position="97"/>
        <end position="121"/>
    </location>
</feature>
<organism evidence="9 10">
    <name type="scientific">Streblomastix strix</name>
    <dbReference type="NCBI Taxonomy" id="222440"/>
    <lineage>
        <taxon>Eukaryota</taxon>
        <taxon>Metamonada</taxon>
        <taxon>Preaxostyla</taxon>
        <taxon>Oxymonadida</taxon>
        <taxon>Streblomastigidae</taxon>
        <taxon>Streblomastix</taxon>
    </lineage>
</organism>
<dbReference type="Pfam" id="PF18517">
    <property type="entry name" value="LZ3wCH"/>
    <property type="match status" value="1"/>
</dbReference>
<keyword evidence="3" id="KW-0175">Coiled coil</keyword>
<dbReference type="PIRSF" id="PIRSF026991">
    <property type="entry name" value="Mnd1"/>
    <property type="match status" value="1"/>
</dbReference>
<dbReference type="GO" id="GO:0003690">
    <property type="term" value="F:double-stranded DNA binding"/>
    <property type="evidence" value="ECO:0007669"/>
    <property type="project" value="InterPro"/>
</dbReference>
<evidence type="ECO:0000313" key="9">
    <source>
        <dbReference type="EMBL" id="KAA6384252.1"/>
    </source>
</evidence>
<keyword evidence="4 5" id="KW-0539">Nucleus</keyword>
<dbReference type="InterPro" id="IPR005647">
    <property type="entry name" value="Mnd1"/>
</dbReference>
<comment type="subcellular location">
    <subcellularLocation>
        <location evidence="1 5">Nucleus</location>
    </subcellularLocation>
</comment>
<proteinExistence type="inferred from homology"/>
<gene>
    <name evidence="9" type="ORF">EZS28_020222</name>
</gene>
<dbReference type="InterPro" id="IPR040661">
    <property type="entry name" value="LZ3wCH"/>
</dbReference>
<sequence length="204" mass="22978">MAKSKRGMSKDEKETAFVSYFLQHPVPFTLKELEKIGPKIGVTSMTVKDSVMAAVYDGLVENDKVGIQSLFWAFPSKAAQKREEKLAKIQSDVEKSRERVKQLKQQQKDLRKGREKTKERDQRLANLTKLRTFNADLHAGLEEFRENDPDILSRMEDASAVAKAATDRWTDNIDTVTSWLKTKSGLGDEQIAMAFGIPADLDSG</sequence>
<evidence type="ECO:0000256" key="6">
    <source>
        <dbReference type="SAM" id="MobiDB-lite"/>
    </source>
</evidence>
<comment type="function">
    <text evidence="5">Required for proper homologous chromosome pairing and efficient cross-over and intragenic recombination during meiosis.</text>
</comment>
<dbReference type="InterPro" id="IPR040453">
    <property type="entry name" value="Mnd1_HTH"/>
</dbReference>
<name>A0A5J4VNU9_9EUKA</name>
<evidence type="ECO:0000256" key="2">
    <source>
        <dbReference type="ARBA" id="ARBA00005981"/>
    </source>
</evidence>
<dbReference type="EMBL" id="SNRW01005848">
    <property type="protein sequence ID" value="KAA6384252.1"/>
    <property type="molecule type" value="Genomic_DNA"/>
</dbReference>
<dbReference type="Pfam" id="PF03962">
    <property type="entry name" value="Mnd1"/>
    <property type="match status" value="1"/>
</dbReference>
<protein>
    <submittedName>
        <fullName evidence="9">Putative meiotic nuclear division protein 1</fullName>
    </submittedName>
</protein>
<reference evidence="9 10" key="1">
    <citation type="submission" date="2019-03" db="EMBL/GenBank/DDBJ databases">
        <title>Single cell metagenomics reveals metabolic interactions within the superorganism composed of flagellate Streblomastix strix and complex community of Bacteroidetes bacteria on its surface.</title>
        <authorList>
            <person name="Treitli S.C."/>
            <person name="Kolisko M."/>
            <person name="Husnik F."/>
            <person name="Keeling P."/>
            <person name="Hampl V."/>
        </authorList>
    </citation>
    <scope>NUCLEOTIDE SEQUENCE [LARGE SCALE GENOMIC DNA]</scope>
    <source>
        <strain evidence="9">ST1C</strain>
    </source>
</reference>
<feature type="domain" description="Mnd1 HTH" evidence="7">
    <location>
        <begin position="19"/>
        <end position="75"/>
    </location>
</feature>
<dbReference type="GO" id="GO:0007131">
    <property type="term" value="P:reciprocal meiotic recombination"/>
    <property type="evidence" value="ECO:0007669"/>
    <property type="project" value="InterPro"/>
</dbReference>
<evidence type="ECO:0000256" key="5">
    <source>
        <dbReference type="PIRNR" id="PIRNR026991"/>
    </source>
</evidence>
<evidence type="ECO:0000256" key="3">
    <source>
        <dbReference type="ARBA" id="ARBA00023054"/>
    </source>
</evidence>
<comment type="similarity">
    <text evidence="2 5">Belongs to the MND1 family.</text>
</comment>
<evidence type="ECO:0000256" key="1">
    <source>
        <dbReference type="ARBA" id="ARBA00004123"/>
    </source>
</evidence>
<comment type="caution">
    <text evidence="9">The sequence shown here is derived from an EMBL/GenBank/DDBJ whole genome shotgun (WGS) entry which is preliminary data.</text>
</comment>
<dbReference type="AlphaFoldDB" id="A0A5J4VNU9"/>
<dbReference type="OrthoDB" id="273345at2759"/>
<feature type="domain" description="Leucine zipper with capping helix" evidence="8">
    <location>
        <begin position="154"/>
        <end position="203"/>
    </location>
</feature>
<evidence type="ECO:0000313" key="10">
    <source>
        <dbReference type="Proteomes" id="UP000324800"/>
    </source>
</evidence>
<dbReference type="Proteomes" id="UP000324800">
    <property type="component" value="Unassembled WGS sequence"/>
</dbReference>
<accession>A0A5J4VNU9</accession>
<dbReference type="GO" id="GO:0005634">
    <property type="term" value="C:nucleus"/>
    <property type="evidence" value="ECO:0007669"/>
    <property type="project" value="UniProtKB-SubCell"/>
</dbReference>
<evidence type="ECO:0000259" key="7">
    <source>
        <dbReference type="Pfam" id="PF03962"/>
    </source>
</evidence>
<evidence type="ECO:0000256" key="4">
    <source>
        <dbReference type="ARBA" id="ARBA00023242"/>
    </source>
</evidence>